<keyword evidence="3" id="KW-1185">Reference proteome</keyword>
<dbReference type="Gene3D" id="3.30.450.20">
    <property type="entry name" value="PAS domain"/>
    <property type="match status" value="1"/>
</dbReference>
<gene>
    <name evidence="2" type="ORF">N866_06380</name>
</gene>
<evidence type="ECO:0000313" key="2">
    <source>
        <dbReference type="EMBL" id="EYR62664.1"/>
    </source>
</evidence>
<proteinExistence type="predicted"/>
<dbReference type="SUPFAM" id="SSF55785">
    <property type="entry name" value="PYP-like sensor domain (PAS domain)"/>
    <property type="match status" value="1"/>
</dbReference>
<dbReference type="AlphaFoldDB" id="A0A021VN92"/>
<dbReference type="EMBL" id="AXCW01000193">
    <property type="protein sequence ID" value="EYR62664.1"/>
    <property type="molecule type" value="Genomic_DNA"/>
</dbReference>
<reference evidence="2 3" key="1">
    <citation type="submission" date="2014-01" db="EMBL/GenBank/DDBJ databases">
        <title>Actinotalea ferrariae CF5-4.</title>
        <authorList>
            <person name="Chen F."/>
            <person name="Li Y."/>
            <person name="Wang G."/>
        </authorList>
    </citation>
    <scope>NUCLEOTIDE SEQUENCE [LARGE SCALE GENOMIC DNA]</scope>
    <source>
        <strain evidence="2 3">CF5-4</strain>
    </source>
</reference>
<evidence type="ECO:0000313" key="3">
    <source>
        <dbReference type="Proteomes" id="UP000019753"/>
    </source>
</evidence>
<name>A0A021VN92_9CELL</name>
<sequence>MLRLAQVLADARAQAGDAVRALDQAEHRLEVLTAATHDAILVLDRGGVAISTNLTADLWALSSTHGPGAWSELAWVHPQARDRVTAAFQDALDRPGVPVTTDDVPVRFRTDGSLRRLQGAQPGGLVRLTFTNLLSDAAIEGVVLTVTDVSDRAVNEERLVFAAHHDPETGLGNRAELELHLQMLQEDGAPVALIVLETHALLDPADTRPAGGPLLPLAIRLRDHVVTAPVHHLGGGRFVIASTEHLDRASLEAAAASLLQIPLGPLAPRGRRCSATSRPSAQPPACSGRWAAPPSCAVPSARRWTRRTVVPAASS</sequence>
<protein>
    <recommendedName>
        <fullName evidence="4">PAS domain-containing protein</fullName>
    </recommendedName>
</protein>
<comment type="caution">
    <text evidence="2">The sequence shown here is derived from an EMBL/GenBank/DDBJ whole genome shotgun (WGS) entry which is preliminary data.</text>
</comment>
<feature type="region of interest" description="Disordered" evidence="1">
    <location>
        <begin position="270"/>
        <end position="293"/>
    </location>
</feature>
<evidence type="ECO:0000256" key="1">
    <source>
        <dbReference type="SAM" id="MobiDB-lite"/>
    </source>
</evidence>
<organism evidence="2 3">
    <name type="scientific">Actinotalea ferrariae CF5-4</name>
    <dbReference type="NCBI Taxonomy" id="948458"/>
    <lineage>
        <taxon>Bacteria</taxon>
        <taxon>Bacillati</taxon>
        <taxon>Actinomycetota</taxon>
        <taxon>Actinomycetes</taxon>
        <taxon>Micrococcales</taxon>
        <taxon>Cellulomonadaceae</taxon>
        <taxon>Actinotalea</taxon>
    </lineage>
</organism>
<dbReference type="Proteomes" id="UP000019753">
    <property type="component" value="Unassembled WGS sequence"/>
</dbReference>
<dbReference type="InterPro" id="IPR035965">
    <property type="entry name" value="PAS-like_dom_sf"/>
</dbReference>
<evidence type="ECO:0008006" key="4">
    <source>
        <dbReference type="Google" id="ProtNLM"/>
    </source>
</evidence>
<accession>A0A021VN92</accession>